<dbReference type="EMBL" id="SMOL01000148">
    <property type="protein sequence ID" value="KAB2629559.1"/>
    <property type="molecule type" value="Genomic_DNA"/>
</dbReference>
<reference evidence="2 3" key="1">
    <citation type="submission" date="2019-09" db="EMBL/GenBank/DDBJ databases">
        <authorList>
            <person name="Ou C."/>
        </authorList>
    </citation>
    <scope>NUCLEOTIDE SEQUENCE [LARGE SCALE GENOMIC DNA]</scope>
    <source>
        <strain evidence="2">S2</strain>
        <tissue evidence="2">Leaf</tissue>
    </source>
</reference>
<dbReference type="OrthoDB" id="1299653at2759"/>
<name>A0A5N5HNS4_9ROSA</name>
<gene>
    <name evidence="2" type="ORF">D8674_034354</name>
</gene>
<keyword evidence="3" id="KW-1185">Reference proteome</keyword>
<evidence type="ECO:0000313" key="2">
    <source>
        <dbReference type="EMBL" id="KAB2629559.1"/>
    </source>
</evidence>
<accession>A0A5N5HNS4</accession>
<proteinExistence type="predicted"/>
<dbReference type="AlphaFoldDB" id="A0A5N5HNS4"/>
<reference evidence="2 3" key="3">
    <citation type="submission" date="2019-11" db="EMBL/GenBank/DDBJ databases">
        <title>A de novo genome assembly of a pear dwarfing rootstock.</title>
        <authorList>
            <person name="Wang F."/>
            <person name="Wang J."/>
            <person name="Li S."/>
            <person name="Zhang Y."/>
            <person name="Fang M."/>
            <person name="Ma L."/>
            <person name="Zhao Y."/>
            <person name="Jiang S."/>
        </authorList>
    </citation>
    <scope>NUCLEOTIDE SEQUENCE [LARGE SCALE GENOMIC DNA]</scope>
    <source>
        <strain evidence="2">S2</strain>
        <tissue evidence="2">Leaf</tissue>
    </source>
</reference>
<feature type="region of interest" description="Disordered" evidence="1">
    <location>
        <begin position="1"/>
        <end position="54"/>
    </location>
</feature>
<protein>
    <submittedName>
        <fullName evidence="2">Basic leucine zipper 9-like</fullName>
    </submittedName>
</protein>
<feature type="compositionally biased region" description="Basic and acidic residues" evidence="1">
    <location>
        <begin position="45"/>
        <end position="54"/>
    </location>
</feature>
<comment type="caution">
    <text evidence="2">The sequence shown here is derived from an EMBL/GenBank/DDBJ whole genome shotgun (WGS) entry which is preliminary data.</text>
</comment>
<evidence type="ECO:0000313" key="3">
    <source>
        <dbReference type="Proteomes" id="UP000327157"/>
    </source>
</evidence>
<evidence type="ECO:0000256" key="1">
    <source>
        <dbReference type="SAM" id="MobiDB-lite"/>
    </source>
</evidence>
<dbReference type="Proteomes" id="UP000327157">
    <property type="component" value="Chromosome 8"/>
</dbReference>
<sequence>MDSQSSICVGNPISAAKPIGRDKQARGAYSGSREQSDEDDFEIEVGPRGDSTDSLDIKRFRRYPI</sequence>
<organism evidence="2 3">
    <name type="scientific">Pyrus ussuriensis x Pyrus communis</name>
    <dbReference type="NCBI Taxonomy" id="2448454"/>
    <lineage>
        <taxon>Eukaryota</taxon>
        <taxon>Viridiplantae</taxon>
        <taxon>Streptophyta</taxon>
        <taxon>Embryophyta</taxon>
        <taxon>Tracheophyta</taxon>
        <taxon>Spermatophyta</taxon>
        <taxon>Magnoliopsida</taxon>
        <taxon>eudicotyledons</taxon>
        <taxon>Gunneridae</taxon>
        <taxon>Pentapetalae</taxon>
        <taxon>rosids</taxon>
        <taxon>fabids</taxon>
        <taxon>Rosales</taxon>
        <taxon>Rosaceae</taxon>
        <taxon>Amygdaloideae</taxon>
        <taxon>Maleae</taxon>
        <taxon>Pyrus</taxon>
    </lineage>
</organism>
<reference evidence="3" key="2">
    <citation type="submission" date="2019-10" db="EMBL/GenBank/DDBJ databases">
        <title>A de novo genome assembly of a pear dwarfing rootstock.</title>
        <authorList>
            <person name="Wang F."/>
            <person name="Wang J."/>
            <person name="Li S."/>
            <person name="Zhang Y."/>
            <person name="Fang M."/>
            <person name="Ma L."/>
            <person name="Zhao Y."/>
            <person name="Jiang S."/>
        </authorList>
    </citation>
    <scope>NUCLEOTIDE SEQUENCE [LARGE SCALE GENOMIC DNA]</scope>
</reference>